<organism evidence="1 2">
    <name type="scientific">Persea americana</name>
    <name type="common">Avocado</name>
    <dbReference type="NCBI Taxonomy" id="3435"/>
    <lineage>
        <taxon>Eukaryota</taxon>
        <taxon>Viridiplantae</taxon>
        <taxon>Streptophyta</taxon>
        <taxon>Embryophyta</taxon>
        <taxon>Tracheophyta</taxon>
        <taxon>Spermatophyta</taxon>
        <taxon>Magnoliopsida</taxon>
        <taxon>Magnoliidae</taxon>
        <taxon>Laurales</taxon>
        <taxon>Lauraceae</taxon>
        <taxon>Persea</taxon>
    </lineage>
</organism>
<protein>
    <submittedName>
        <fullName evidence="1">Uncharacterized protein</fullName>
    </submittedName>
</protein>
<dbReference type="Proteomes" id="UP001234297">
    <property type="component" value="Chromosome 4"/>
</dbReference>
<evidence type="ECO:0000313" key="1">
    <source>
        <dbReference type="EMBL" id="KAJ8619220.1"/>
    </source>
</evidence>
<proteinExistence type="predicted"/>
<evidence type="ECO:0000313" key="2">
    <source>
        <dbReference type="Proteomes" id="UP001234297"/>
    </source>
</evidence>
<reference evidence="1 2" key="1">
    <citation type="journal article" date="2022" name="Hortic Res">
        <title>A haplotype resolved chromosomal level avocado genome allows analysis of novel avocado genes.</title>
        <authorList>
            <person name="Nath O."/>
            <person name="Fletcher S.J."/>
            <person name="Hayward A."/>
            <person name="Shaw L.M."/>
            <person name="Masouleh A.K."/>
            <person name="Furtado A."/>
            <person name="Henry R.J."/>
            <person name="Mitter N."/>
        </authorList>
    </citation>
    <scope>NUCLEOTIDE SEQUENCE [LARGE SCALE GENOMIC DNA]</scope>
    <source>
        <strain evidence="2">cv. Hass</strain>
    </source>
</reference>
<name>A0ACC2KDL5_PERAE</name>
<sequence>MASSSSPLSPSGSGFSDELLSMRGIGPFSCHSSDEFSVGTSSSRMQSLCKKRKLFCNSGSPLSVIFDNVEVSLPILRSSDYFMEPSLKELADRELTDGSYCHRVQNFTVGRVGYGHIKFLGETDVRRLDLDQILKFDRHEVVVYKDESEKPALGQGLNKAAEVTLMLQMRLPVSDAAKREMIEKKLRRSTERQGARFISFDACSGEWKFMVPHFSRFGLTEDDEDDIVMEDSAVQRPVEPSGSDRLEVDEEPQTVLAGSVLSHSLPAHLGLDPVKMQEMRMLMFPAEDNGDGDSSPFSHEKHSSGNYSKNAVHRPALQFSSQKASNKTSPSVLRKSPVALLEYNKSISDFSPSQTILMTRQNKGMPARTTKAGGFKLELKYETPIANSHSKNIVDAALFMGRSFRVGWGPNGVLIHSGTPVGNSDSRMTMSSVINIEKVAFDRVTRDENNKVKEELVDFCFASPLNLHKSINHETIDVEVGSFKLKLLKLVSNRFILPDICAGYIGIAEKQLEVSGLSTSSRSFLIHQVMVWELTKVLYSAEETGGRLRHMDADDNGEDIMHDNKDGFLDIDPDAYPLIRRAKFSHWLQESVCHRVQEEVSCLNESNDLEHIFLLLTGRQLDAAVELAASRGDVRMACLISQAGGSMVNRSDMAQQLHLWRINSLDFNFIENDRLRLYELLAGNIPGALNDTKIDWKRFLGLLMWFQLPPDTSLPVIIHTFQQHVNEGRAPYPVPVYIDEGPLDEAPDWCLGDRFDIAYYLMLLHADEEKASKVLKTMLSAFSSTHDVLDYHMIWHQRAILEAIGAFSSDDLHVLDMSLVSQLLSVGLCHWAIYVVLHMPYRSDFPFLHASIIREILFQFCESWSTQELQRQFIEDLGIPSAWMHEALAIYFQYYGDLPKALEHFLDCFNWQRAHSIFVTSVVHSLFSSSKHSEIWRLATTMEEHSSEIADWDLGAGIYIDFYTIKSSLQEESTMSELDSLEKKNDACKNFFGRLNDSIVVFGSKLPVDARATYSKMAEELCNLLVSYSGEGSTHEVQMSCFDTMLCAPIPEDRRSCHLQDAVSFFTCFLSETSS</sequence>
<gene>
    <name evidence="1" type="ORF">MRB53_015406</name>
</gene>
<dbReference type="EMBL" id="CM056812">
    <property type="protein sequence ID" value="KAJ8619220.1"/>
    <property type="molecule type" value="Genomic_DNA"/>
</dbReference>
<comment type="caution">
    <text evidence="1">The sequence shown here is derived from an EMBL/GenBank/DDBJ whole genome shotgun (WGS) entry which is preliminary data.</text>
</comment>
<keyword evidence="2" id="KW-1185">Reference proteome</keyword>
<accession>A0ACC2KDL5</accession>